<keyword evidence="1" id="KW-0175">Coiled coil</keyword>
<dbReference type="InterPro" id="IPR029376">
    <property type="entry name" value="DUF4549"/>
</dbReference>
<dbReference type="PANTHER" id="PTHR33331">
    <property type="entry name" value="COILED-COIL DOMAIN-CONTAINING PROTEIN 162"/>
    <property type="match status" value="1"/>
</dbReference>
<feature type="domain" description="DUF4549" evidence="3">
    <location>
        <begin position="19"/>
        <end position="146"/>
    </location>
</feature>
<proteinExistence type="predicted"/>
<dbReference type="PANTHER" id="PTHR33331:SF13">
    <property type="entry name" value="COILED-COIL DOMAIN CONTAINING 162"/>
    <property type="match status" value="1"/>
</dbReference>
<protein>
    <recommendedName>
        <fullName evidence="3">DUF4549 domain-containing protein</fullName>
    </recommendedName>
</protein>
<accession>A0A818LQ48</accession>
<dbReference type="EMBL" id="CAJOAZ010000216">
    <property type="protein sequence ID" value="CAF3579659.1"/>
    <property type="molecule type" value="Genomic_DNA"/>
</dbReference>
<reference evidence="4" key="1">
    <citation type="submission" date="2021-02" db="EMBL/GenBank/DDBJ databases">
        <authorList>
            <person name="Nowell W R."/>
        </authorList>
    </citation>
    <scope>NUCLEOTIDE SEQUENCE</scope>
</reference>
<comment type="caution">
    <text evidence="4">The sequence shown here is derived from an EMBL/GenBank/DDBJ whole genome shotgun (WGS) entry which is preliminary data.</text>
</comment>
<dbReference type="Proteomes" id="UP000663844">
    <property type="component" value="Unassembled WGS sequence"/>
</dbReference>
<dbReference type="Pfam" id="PF15082">
    <property type="entry name" value="DUF4549"/>
    <property type="match status" value="1"/>
</dbReference>
<evidence type="ECO:0000313" key="4">
    <source>
        <dbReference type="EMBL" id="CAF3579659.1"/>
    </source>
</evidence>
<evidence type="ECO:0000259" key="3">
    <source>
        <dbReference type="Pfam" id="PF15082"/>
    </source>
</evidence>
<evidence type="ECO:0000256" key="1">
    <source>
        <dbReference type="SAM" id="Coils"/>
    </source>
</evidence>
<feature type="coiled-coil region" evidence="1">
    <location>
        <begin position="2106"/>
        <end position="2133"/>
    </location>
</feature>
<dbReference type="InterPro" id="IPR040401">
    <property type="entry name" value="CCDC162"/>
</dbReference>
<organism evidence="4 5">
    <name type="scientific">Adineta steineri</name>
    <dbReference type="NCBI Taxonomy" id="433720"/>
    <lineage>
        <taxon>Eukaryota</taxon>
        <taxon>Metazoa</taxon>
        <taxon>Spiralia</taxon>
        <taxon>Gnathifera</taxon>
        <taxon>Rotifera</taxon>
        <taxon>Eurotatoria</taxon>
        <taxon>Bdelloidea</taxon>
        <taxon>Adinetida</taxon>
        <taxon>Adinetidae</taxon>
        <taxon>Adineta</taxon>
    </lineage>
</organism>
<feature type="region of interest" description="Disordered" evidence="2">
    <location>
        <begin position="1717"/>
        <end position="1747"/>
    </location>
</feature>
<gene>
    <name evidence="4" type="ORF">OXD698_LOCUS5341</name>
</gene>
<feature type="region of interest" description="Disordered" evidence="2">
    <location>
        <begin position="453"/>
        <end position="477"/>
    </location>
</feature>
<evidence type="ECO:0000256" key="2">
    <source>
        <dbReference type="SAM" id="MobiDB-lite"/>
    </source>
</evidence>
<sequence length="2248" mass="264734">MQVWTHELDTHLDHTEDRSQLIKIEQQVLHEYNEIKADIEENEVAHDLTFTRPFSSYLLPKDPAHYGRERRLYLERLAHVSTIPDVSLLSDEFEDELNTCSSTKSDYSPESLPLLLQTFYLKRLSSLTYAKTLHAVRWKRFCRQQIDFAQVEQQFNDRSARILAEFNDALQRSHRLSSIRETLLLPSAAALKNTNQAIVNDDYVAYVRYLACHYRGQKYFDQLSELIRISHLKFRTCLSHDNQTLTINLQPPVSPFQTTTALTRVPTIELDQKQTIERLNVLFRLYSLPFDTSKIRTPGDEMELYANIIRQYRLLFADQEKERVSILYESAKPKFISQARQSPSYKLIKKASWINFINLKPERDPQRERDHWKYIKNGKSDELLMKITQFLNVRNADKAANALKQYLLALKAKKSTALKQVIESTTTTTNSSSAVAMSDIFWKNIFDLSSENVNNNEEDNDKDKNVNDDLDDSYDFNDTSTRSNRYMKRDEFNYLETLQKLGLDDLSSQTRDDDTENNDASESYGLQLSYLTLRLLRIRTLRNRCLNEFNYLRSIQRTLTIYEQRLTITTKSKDFQIIDQHFNNNVPHTYLFDTPHECTMDTLSYMQSGEHIENVEDFFHEKIIENDGSIIHVQDSAGLHIIYDCALDDINELEQEIVSIGSYFIEKAILKNQKNLQDNEFIKKMDRFEILYNLWEYELNYLQYKRKLIDCFYEIYQHTFDHDERCNIAQIIVDINARRPRIDFRNDEYFSHSYSLEIRFLEQYLSLIREYFNRHVADMRQITENLFDTTDFGAYFPSTRSQSSPPVFLSASKIHSYHLFEFLESLSSLTRIPHVFKKSFNELIEFEQLQRQTNLSLTEKLIYELSCLEDILSTYKQLDQPGSMFSVNQQRDLFNTLYSDHPTMISKLAYEILKQVDEARTTKKEQYDKYLKLNTNLIELLSVRYRLIRSASECELLTIIYKQQLDTMSIDHSHLFLRFIQFEFAQSRNIPNIDTENDHITSQIADGQLDKITGQQHITFAVQELEESSIGRINFRQKDQWLIYMNDADEAINNLKIALKLQLMHNHFVYTAILQHRIGIICITQQLQAAKSDDKRPEQSKISSTGKRQTAVIMQTEQPPNPLLNNVIYENTRRKLFRDHYFISIQFEKTPHRNRILTEFLRQRDSKPLQYQQAREVEKLKRTLLSDFINRVQQRNTLIILRLQIIQTYLSLTYILHQFPLTSRSHFMWPKQISAAVSTSTSSPSTIEKADSTISSSIVAEDKTKNGYQHKPKILFNADGSELVNLWYIPSFLEQLNIFKGMKLDTNELEKRLQNFLRIISSFNDLIHIIVGYAQLNSLAANAEQRFSDRTNELSTFDQSGEFASELHEIQREIHSLSSTSLSTIANLLETKRRLTIFQIYFSIAYLIPNCFLKGKNQSAFNIVNSQSQPILKQFIGNYDCYRPVYLILPDPLLTEQTSAKNFYPWTVYEYRHNINAKRLWWAKYSLIDLIHSCLIGLKPQELALANTEYVSTQIMLQNIDDIVKPKITVNNMKAILRQKEVPTDDYLSNYLRLELYIIECIRFELVRNAWCTAKLNVTSINTVKIFDDAFMSYRDEIRSQILRQLAIAIGYSNFYNDFPVALITGQLAPNVTEYEYKHALIIRLLMELEAKFMMNDTLKVLKRERTIVLSERLREESSIPTDLWKKQTFTENFSVLRPHILDEFVKLLSDYEYKDDQSTPNSPAVIDNSKDQDGTTVSTISSNSSQSPDIYCIRRSDLQLCLKEMGSRVMQRERENFSSYSTYYENILYNIRQTMNIRENELKSLRAQVQDQQYTIEVEAQLLTLTAYFDLITELIRMRSVNSQLQNDKQFRFDKELNQIRENFHIKTQKLLETNLQLRTEFDKYREELFQNTITIVKEIRPKIHELARTKLSSDAKAISQEQRHLQSKVLNDLQDEIHDTRLKQLDERNETEREWRRREIELEKTIAHLEYELNHHQKRYVYKTKKQVEEIQTLKKANNYLRKRITINEGQYKKIFETESKTENKANIERISDLRQALNQNQIIETKLRCMEERSHQLILKDHELEKKTSEYERQNQAMRLAQTYVKRDLIQTKKKLEQERSLKIDAFHQVETLRTNLNEIEEEFEQVVLNDGTNSLLSPSMVIQPSRTTVSARPVTPYQILLTRNRPMTSNTIYQRDKQQHPRLPNSRSRIYSSTTFKRPQTANVNIEKITPLTEELLSNLGVTTQPTTTTSSSIRILRIKSAKT</sequence>
<evidence type="ECO:0000313" key="5">
    <source>
        <dbReference type="Proteomes" id="UP000663844"/>
    </source>
</evidence>
<feature type="compositionally biased region" description="Low complexity" evidence="2">
    <location>
        <begin position="1736"/>
        <end position="1747"/>
    </location>
</feature>
<name>A0A818LQ48_9BILA</name>